<dbReference type="Proteomes" id="UP001195483">
    <property type="component" value="Unassembled WGS sequence"/>
</dbReference>
<accession>A0AAE0RRY6</accession>
<dbReference type="PANTHER" id="PTHR25462">
    <property type="entry name" value="BONUS, ISOFORM C-RELATED"/>
    <property type="match status" value="1"/>
</dbReference>
<evidence type="ECO:0000313" key="4">
    <source>
        <dbReference type="Proteomes" id="UP001195483"/>
    </source>
</evidence>
<proteinExistence type="predicted"/>
<reference evidence="3" key="1">
    <citation type="journal article" date="2021" name="Genome Biol. Evol.">
        <title>A High-Quality Reference Genome for a Parasitic Bivalve with Doubly Uniparental Inheritance (Bivalvia: Unionida).</title>
        <authorList>
            <person name="Smith C.H."/>
        </authorList>
    </citation>
    <scope>NUCLEOTIDE SEQUENCE</scope>
    <source>
        <strain evidence="3">CHS0354</strain>
    </source>
</reference>
<comment type="caution">
    <text evidence="3">The sequence shown here is derived from an EMBL/GenBank/DDBJ whole genome shotgun (WGS) entry which is preliminary data.</text>
</comment>
<feature type="domain" description="B box-type" evidence="2">
    <location>
        <begin position="65"/>
        <end position="115"/>
    </location>
</feature>
<evidence type="ECO:0000313" key="3">
    <source>
        <dbReference type="EMBL" id="KAK3578418.1"/>
    </source>
</evidence>
<dbReference type="EMBL" id="JAEAOA010002074">
    <property type="protein sequence ID" value="KAK3578418.1"/>
    <property type="molecule type" value="Genomic_DNA"/>
</dbReference>
<feature type="domain" description="B box-type" evidence="2">
    <location>
        <begin position="134"/>
        <end position="174"/>
    </location>
</feature>
<dbReference type="AlphaFoldDB" id="A0AAE0RRY6"/>
<dbReference type="InterPro" id="IPR047153">
    <property type="entry name" value="TRIM45/56/19-like"/>
</dbReference>
<reference evidence="3" key="3">
    <citation type="submission" date="2023-05" db="EMBL/GenBank/DDBJ databases">
        <authorList>
            <person name="Smith C.H."/>
        </authorList>
    </citation>
    <scope>NUCLEOTIDE SEQUENCE</scope>
    <source>
        <strain evidence="3">CHS0354</strain>
        <tissue evidence="3">Mantle</tissue>
    </source>
</reference>
<dbReference type="SUPFAM" id="SSF57845">
    <property type="entry name" value="B-box zinc-binding domain"/>
    <property type="match status" value="1"/>
</dbReference>
<sequence>MEPVLTDGSECSSKTLGTKGEVENEFMCSICSVITNTPKEGKHAGVWASFYSEKAISGTIGSKVKVERSCDGCLYTGQPNTAQWLCVVCEEGLCNICLTAHKKTKVTRDHKVISTEELIRTQENQIKFTEGFGCPYHEDRPMEYYCQSHEAVCCTHCFYSDHRTCAQKQDSSKYLSSSSNIRSQEIIEQLMKLEKHLQTFTLTNESNIGKLEATVINVVAEIWTIRKKVNEMLDQMEKMVKTEGDRIYKEEMVRRQEENRQCQNLINAVRKSHTFLESVLKYGTDSQKFLASKKSIHQMKCYTDQIREKYEEIKFLTVHLELGGFVKEILSPDICNLAKLQTKECRKSFLCSGIIESLHHSGTGKSPRKHQLKLASVVDIHCPGKVSPYYLGGVQLPGGDIVLVDYSNKIFCLYDSSYNFITSSKLPSEPRNMCLLDDHEVAVTLCYTKTLIRVCKRQIDQGYRSNKDNV</sequence>
<evidence type="ECO:0000256" key="1">
    <source>
        <dbReference type="PROSITE-ProRule" id="PRU00024"/>
    </source>
</evidence>
<dbReference type="InterPro" id="IPR000315">
    <property type="entry name" value="Znf_B-box"/>
</dbReference>
<keyword evidence="4" id="KW-1185">Reference proteome</keyword>
<keyword evidence="1" id="KW-0863">Zinc-finger</keyword>
<evidence type="ECO:0000259" key="2">
    <source>
        <dbReference type="PROSITE" id="PS50119"/>
    </source>
</evidence>
<reference evidence="3" key="2">
    <citation type="journal article" date="2021" name="Genome Biol. Evol.">
        <title>Developing a high-quality reference genome for a parasitic bivalve with doubly uniparental inheritance (Bivalvia: Unionida).</title>
        <authorList>
            <person name="Smith C.H."/>
        </authorList>
    </citation>
    <scope>NUCLEOTIDE SEQUENCE</scope>
    <source>
        <strain evidence="3">CHS0354</strain>
        <tissue evidence="3">Mantle</tissue>
    </source>
</reference>
<organism evidence="3 4">
    <name type="scientific">Potamilus streckersoni</name>
    <dbReference type="NCBI Taxonomy" id="2493646"/>
    <lineage>
        <taxon>Eukaryota</taxon>
        <taxon>Metazoa</taxon>
        <taxon>Spiralia</taxon>
        <taxon>Lophotrochozoa</taxon>
        <taxon>Mollusca</taxon>
        <taxon>Bivalvia</taxon>
        <taxon>Autobranchia</taxon>
        <taxon>Heteroconchia</taxon>
        <taxon>Palaeoheterodonta</taxon>
        <taxon>Unionida</taxon>
        <taxon>Unionoidea</taxon>
        <taxon>Unionidae</taxon>
        <taxon>Ambleminae</taxon>
        <taxon>Lampsilini</taxon>
        <taxon>Potamilus</taxon>
    </lineage>
</organism>
<protein>
    <recommendedName>
        <fullName evidence="2">B box-type domain-containing protein</fullName>
    </recommendedName>
</protein>
<name>A0AAE0RRY6_9BIVA</name>
<dbReference type="GO" id="GO:0008270">
    <property type="term" value="F:zinc ion binding"/>
    <property type="evidence" value="ECO:0007669"/>
    <property type="project" value="UniProtKB-KW"/>
</dbReference>
<keyword evidence="1" id="KW-0479">Metal-binding</keyword>
<keyword evidence="1" id="KW-0862">Zinc</keyword>
<dbReference type="Gene3D" id="3.30.160.60">
    <property type="entry name" value="Classic Zinc Finger"/>
    <property type="match status" value="1"/>
</dbReference>
<dbReference type="PANTHER" id="PTHR25462:SF296">
    <property type="entry name" value="MEIOTIC P26, ISOFORM F"/>
    <property type="match status" value="1"/>
</dbReference>
<dbReference type="PROSITE" id="PS50119">
    <property type="entry name" value="ZF_BBOX"/>
    <property type="match status" value="2"/>
</dbReference>
<gene>
    <name evidence="3" type="ORF">CHS0354_035619</name>
</gene>